<evidence type="ECO:0000313" key="8">
    <source>
        <dbReference type="Proteomes" id="UP001285354"/>
    </source>
</evidence>
<dbReference type="PROSITE" id="PS50850">
    <property type="entry name" value="MFS"/>
    <property type="match status" value="1"/>
</dbReference>
<feature type="transmembrane region" description="Helical" evidence="5">
    <location>
        <begin position="423"/>
        <end position="448"/>
    </location>
</feature>
<feature type="transmembrane region" description="Helical" evidence="5">
    <location>
        <begin position="58"/>
        <end position="75"/>
    </location>
</feature>
<evidence type="ECO:0000256" key="4">
    <source>
        <dbReference type="ARBA" id="ARBA00023136"/>
    </source>
</evidence>
<accession>A0AAD9T0K3</accession>
<evidence type="ECO:0000256" key="3">
    <source>
        <dbReference type="ARBA" id="ARBA00022989"/>
    </source>
</evidence>
<feature type="domain" description="Major facilitator superfamily (MFS) profile" evidence="6">
    <location>
        <begin position="57"/>
        <end position="540"/>
    </location>
</feature>
<dbReference type="InterPro" id="IPR020846">
    <property type="entry name" value="MFS_dom"/>
</dbReference>
<evidence type="ECO:0000256" key="2">
    <source>
        <dbReference type="ARBA" id="ARBA00022692"/>
    </source>
</evidence>
<keyword evidence="4 5" id="KW-0472">Membrane</keyword>
<dbReference type="Gene3D" id="1.20.1250.20">
    <property type="entry name" value="MFS general substrate transporter like domains"/>
    <property type="match status" value="1"/>
</dbReference>
<feature type="transmembrane region" description="Helical" evidence="5">
    <location>
        <begin position="518"/>
        <end position="539"/>
    </location>
</feature>
<dbReference type="GO" id="GO:0005886">
    <property type="term" value="C:plasma membrane"/>
    <property type="evidence" value="ECO:0007669"/>
    <property type="project" value="TreeGrafter"/>
</dbReference>
<name>A0AAD9T0K3_9HELO</name>
<feature type="transmembrane region" description="Helical" evidence="5">
    <location>
        <begin position="335"/>
        <end position="357"/>
    </location>
</feature>
<evidence type="ECO:0000256" key="5">
    <source>
        <dbReference type="SAM" id="Phobius"/>
    </source>
</evidence>
<feature type="transmembrane region" description="Helical" evidence="5">
    <location>
        <begin position="95"/>
        <end position="113"/>
    </location>
</feature>
<evidence type="ECO:0000313" key="7">
    <source>
        <dbReference type="EMBL" id="KAK2626452.1"/>
    </source>
</evidence>
<evidence type="ECO:0000256" key="1">
    <source>
        <dbReference type="ARBA" id="ARBA00004141"/>
    </source>
</evidence>
<dbReference type="EMBL" id="JAUBYV010000005">
    <property type="protein sequence ID" value="KAK2626452.1"/>
    <property type="molecule type" value="Genomic_DNA"/>
</dbReference>
<dbReference type="GO" id="GO:0022857">
    <property type="term" value="F:transmembrane transporter activity"/>
    <property type="evidence" value="ECO:0007669"/>
    <property type="project" value="InterPro"/>
</dbReference>
<evidence type="ECO:0000259" key="6">
    <source>
        <dbReference type="PROSITE" id="PS50850"/>
    </source>
</evidence>
<proteinExistence type="predicted"/>
<dbReference type="FunFam" id="1.20.1250.20:FF:000224">
    <property type="entry name" value="MFS transporter, putative"/>
    <property type="match status" value="1"/>
</dbReference>
<dbReference type="Proteomes" id="UP001285354">
    <property type="component" value="Unassembled WGS sequence"/>
</dbReference>
<feature type="transmembrane region" description="Helical" evidence="5">
    <location>
        <begin position="482"/>
        <end position="506"/>
    </location>
</feature>
<feature type="transmembrane region" description="Helical" evidence="5">
    <location>
        <begin position="377"/>
        <end position="402"/>
    </location>
</feature>
<feature type="transmembrane region" description="Helical" evidence="5">
    <location>
        <begin position="214"/>
        <end position="234"/>
    </location>
</feature>
<gene>
    <name evidence="7" type="ORF">QTJ16_003627</name>
</gene>
<protein>
    <recommendedName>
        <fullName evidence="6">Major facilitator superfamily (MFS) profile domain-containing protein</fullName>
    </recommendedName>
</protein>
<feature type="transmembrane region" description="Helical" evidence="5">
    <location>
        <begin position="454"/>
        <end position="475"/>
    </location>
</feature>
<keyword evidence="8" id="KW-1185">Reference proteome</keyword>
<keyword evidence="2 5" id="KW-0812">Transmembrane</keyword>
<comment type="subcellular location">
    <subcellularLocation>
        <location evidence="1">Membrane</location>
        <topology evidence="1">Multi-pass membrane protein</topology>
    </subcellularLocation>
</comment>
<dbReference type="InterPro" id="IPR036259">
    <property type="entry name" value="MFS_trans_sf"/>
</dbReference>
<comment type="caution">
    <text evidence="7">The sequence shown here is derived from an EMBL/GenBank/DDBJ whole genome shotgun (WGS) entry which is preliminary data.</text>
</comment>
<reference evidence="7" key="1">
    <citation type="submission" date="2023-06" db="EMBL/GenBank/DDBJ databases">
        <title>Draft genome of Marssonina rosae.</title>
        <authorList>
            <person name="Cheng Q."/>
        </authorList>
    </citation>
    <scope>NUCLEOTIDE SEQUENCE</scope>
    <source>
        <strain evidence="7">R4</strain>
    </source>
</reference>
<dbReference type="SUPFAM" id="SSF103473">
    <property type="entry name" value="MFS general substrate transporter"/>
    <property type="match status" value="1"/>
</dbReference>
<dbReference type="AlphaFoldDB" id="A0AAD9T0K3"/>
<feature type="transmembrane region" description="Helical" evidence="5">
    <location>
        <begin position="125"/>
        <end position="142"/>
    </location>
</feature>
<keyword evidence="3 5" id="KW-1133">Transmembrane helix</keyword>
<dbReference type="Pfam" id="PF07690">
    <property type="entry name" value="MFS_1"/>
    <property type="match status" value="1"/>
</dbReference>
<sequence>MAAELDAGIDFVPGTSRLFESSAHAATSHLKRDGEIVLSPQPSDSPNDPLNWSLPRKYLHAILLVFVTGLTAATANDAGSAQDGMHAEYGITYETMNIGGGVLFVGIGYWTFLISPAASLYGRRIVYLVSMTLGLIGAIWFTRVREPSDAIMNQLFVGASESVGEASVQLSLSEIFFEHQVGSVIGIYVLATNVGNYLGPVIAAYVAEHLGWRWIAWLAVIICACTLVVLYFGLEETRFDRAAHSTIDGVRGDGRAGSGAFDTCHPQKTALATTTTTTTKDRDNLHEHRPSDVAEVAHMLDKPKPYWQRIQIITLAPNIRGTGFKQYLWRLWHTLRIFGLPAVIYSGIQWGAQNAWLTFYTTVEQSNWYGPPRNYSVIATGLMNVPCIIGVVVGCVWGGFLSDRFVLWMAKRRNGIREAEDRLWMMAPCLVCSPGGMLLFGMGSAYGWDWPVPYFGLGLIGFGWGCAGDLSMSYLMDAYPGIVLEGMVGVAVINNSIGYIFAFTASKWLFYSGVRNCFIVLSVLDFFFIALTLPMIRYGKACRRWTLKRYREFVDIRDAN</sequence>
<organism evidence="7 8">
    <name type="scientific">Diplocarpon rosae</name>
    <dbReference type="NCBI Taxonomy" id="946125"/>
    <lineage>
        <taxon>Eukaryota</taxon>
        <taxon>Fungi</taxon>
        <taxon>Dikarya</taxon>
        <taxon>Ascomycota</taxon>
        <taxon>Pezizomycotina</taxon>
        <taxon>Leotiomycetes</taxon>
        <taxon>Helotiales</taxon>
        <taxon>Drepanopezizaceae</taxon>
        <taxon>Diplocarpon</taxon>
    </lineage>
</organism>
<dbReference type="PANTHER" id="PTHR23502">
    <property type="entry name" value="MAJOR FACILITATOR SUPERFAMILY"/>
    <property type="match status" value="1"/>
</dbReference>
<dbReference type="PANTHER" id="PTHR23502:SF34">
    <property type="entry name" value="PROTEIN HOL1"/>
    <property type="match status" value="1"/>
</dbReference>
<dbReference type="InterPro" id="IPR011701">
    <property type="entry name" value="MFS"/>
</dbReference>